<dbReference type="GO" id="GO:0008641">
    <property type="term" value="F:ubiquitin-like modifier activating enzyme activity"/>
    <property type="evidence" value="ECO:0007669"/>
    <property type="project" value="InterPro"/>
</dbReference>
<dbReference type="InterPro" id="IPR013083">
    <property type="entry name" value="Znf_RING/FYVE/PHD"/>
</dbReference>
<keyword evidence="20" id="KW-0012">Acyltransferase</keyword>
<comment type="similarity">
    <text evidence="5">Belongs to the HesA/MoeB/ThiF family.</text>
</comment>
<proteinExistence type="inferred from homology"/>
<keyword evidence="15" id="KW-0496">Mitochondrion</keyword>
<dbReference type="InterPro" id="IPR003613">
    <property type="entry name" value="Ubox_domain"/>
</dbReference>
<dbReference type="InterPro" id="IPR000594">
    <property type="entry name" value="ThiF_NAD_FAD-bd"/>
</dbReference>
<dbReference type="Pfam" id="PF00899">
    <property type="entry name" value="ThiF"/>
    <property type="match status" value="1"/>
</dbReference>
<comment type="caution">
    <text evidence="20">The sequence shown here is derived from an EMBL/GenBank/DDBJ whole genome shotgun (WGS) entry which is preliminary data.</text>
</comment>
<evidence type="ECO:0000256" key="17">
    <source>
        <dbReference type="ARBA" id="ARBA00060084"/>
    </source>
</evidence>
<dbReference type="GO" id="GO:0016567">
    <property type="term" value="P:protein ubiquitination"/>
    <property type="evidence" value="ECO:0007669"/>
    <property type="project" value="UniProtKB-UniPathway"/>
</dbReference>
<evidence type="ECO:0000256" key="9">
    <source>
        <dbReference type="ARBA" id="ARBA00022692"/>
    </source>
</evidence>
<comment type="pathway">
    <text evidence="4">Protein modification; protein ubiquitination.</text>
</comment>
<evidence type="ECO:0000256" key="2">
    <source>
        <dbReference type="ARBA" id="ARBA00004225"/>
    </source>
</evidence>
<keyword evidence="7" id="KW-0436">Ligase</keyword>
<dbReference type="SUPFAM" id="SSF48371">
    <property type="entry name" value="ARM repeat"/>
    <property type="match status" value="1"/>
</dbReference>
<dbReference type="SMART" id="SM00504">
    <property type="entry name" value="Ubox"/>
    <property type="match status" value="1"/>
</dbReference>
<evidence type="ECO:0000256" key="16">
    <source>
        <dbReference type="ARBA" id="ARBA00023136"/>
    </source>
</evidence>
<dbReference type="CDD" id="cd16664">
    <property type="entry name" value="RING-Ubox_PUB"/>
    <property type="match status" value="1"/>
</dbReference>
<evidence type="ECO:0000256" key="18">
    <source>
        <dbReference type="SAM" id="Phobius"/>
    </source>
</evidence>
<keyword evidence="10" id="KW-0547">Nucleotide-binding</keyword>
<evidence type="ECO:0000256" key="12">
    <source>
        <dbReference type="ARBA" id="ARBA00022787"/>
    </source>
</evidence>
<dbReference type="EC" id="2.3.2.27" evidence="6"/>
<dbReference type="GO" id="GO:0061503">
    <property type="term" value="F:tRNA threonylcarbamoyladenosine dehydratase"/>
    <property type="evidence" value="ECO:0007669"/>
    <property type="project" value="TreeGrafter"/>
</dbReference>
<evidence type="ECO:0000256" key="14">
    <source>
        <dbReference type="ARBA" id="ARBA00022989"/>
    </source>
</evidence>
<keyword evidence="11" id="KW-0833">Ubl conjugation pathway</keyword>
<dbReference type="GO" id="GO:0061630">
    <property type="term" value="F:ubiquitin protein ligase activity"/>
    <property type="evidence" value="ECO:0007669"/>
    <property type="project" value="UniProtKB-EC"/>
</dbReference>
<dbReference type="InterPro" id="IPR058678">
    <property type="entry name" value="ARM_PUB"/>
</dbReference>
<dbReference type="PANTHER" id="PTHR43267:SF2">
    <property type="entry name" value="TRNA THREONYLCARBAMOYLADENOSINE DEHYDRATASE 1-RELATED"/>
    <property type="match status" value="1"/>
</dbReference>
<evidence type="ECO:0000256" key="13">
    <source>
        <dbReference type="ARBA" id="ARBA00022840"/>
    </source>
</evidence>
<dbReference type="EMBL" id="WOCE01000004">
    <property type="protein sequence ID" value="KAE9615073.1"/>
    <property type="molecule type" value="Genomic_DNA"/>
</dbReference>
<dbReference type="InterPro" id="IPR045210">
    <property type="entry name" value="RING-Ubox_PUB"/>
</dbReference>
<dbReference type="Pfam" id="PF25598">
    <property type="entry name" value="ARM_PUB"/>
    <property type="match status" value="1"/>
</dbReference>
<evidence type="ECO:0000256" key="6">
    <source>
        <dbReference type="ARBA" id="ARBA00012483"/>
    </source>
</evidence>
<organism evidence="20 21">
    <name type="scientific">Lupinus albus</name>
    <name type="common">White lupine</name>
    <name type="synonym">Lupinus termis</name>
    <dbReference type="NCBI Taxonomy" id="3870"/>
    <lineage>
        <taxon>Eukaryota</taxon>
        <taxon>Viridiplantae</taxon>
        <taxon>Streptophyta</taxon>
        <taxon>Embryophyta</taxon>
        <taxon>Tracheophyta</taxon>
        <taxon>Spermatophyta</taxon>
        <taxon>Magnoliopsida</taxon>
        <taxon>eudicotyledons</taxon>
        <taxon>Gunneridae</taxon>
        <taxon>Pentapetalae</taxon>
        <taxon>rosids</taxon>
        <taxon>fabids</taxon>
        <taxon>Fabales</taxon>
        <taxon>Fabaceae</taxon>
        <taxon>Papilionoideae</taxon>
        <taxon>50 kb inversion clade</taxon>
        <taxon>genistoids sensu lato</taxon>
        <taxon>core genistoids</taxon>
        <taxon>Genisteae</taxon>
        <taxon>Lupinus</taxon>
    </lineage>
</organism>
<evidence type="ECO:0000256" key="3">
    <source>
        <dbReference type="ARBA" id="ARBA00004294"/>
    </source>
</evidence>
<evidence type="ECO:0000256" key="11">
    <source>
        <dbReference type="ARBA" id="ARBA00022786"/>
    </source>
</evidence>
<evidence type="ECO:0000256" key="8">
    <source>
        <dbReference type="ARBA" id="ARBA00022679"/>
    </source>
</evidence>
<evidence type="ECO:0000256" key="10">
    <source>
        <dbReference type="ARBA" id="ARBA00022741"/>
    </source>
</evidence>
<reference evidence="21" key="1">
    <citation type="journal article" date="2020" name="Nat. Commun.">
        <title>Genome sequence of the cluster root forming white lupin.</title>
        <authorList>
            <person name="Hufnagel B."/>
            <person name="Marques A."/>
            <person name="Soriano A."/>
            <person name="Marques L."/>
            <person name="Divol F."/>
            <person name="Doumas P."/>
            <person name="Sallet E."/>
            <person name="Mancinotti D."/>
            <person name="Carrere S."/>
            <person name="Marande W."/>
            <person name="Arribat S."/>
            <person name="Keller J."/>
            <person name="Huneau C."/>
            <person name="Blein T."/>
            <person name="Aime D."/>
            <person name="Laguerre M."/>
            <person name="Taylor J."/>
            <person name="Schubert V."/>
            <person name="Nelson M."/>
            <person name="Geu-Flores F."/>
            <person name="Crespi M."/>
            <person name="Gallardo-Guerrero K."/>
            <person name="Delaux P.-M."/>
            <person name="Salse J."/>
            <person name="Berges H."/>
            <person name="Guyot R."/>
            <person name="Gouzy J."/>
            <person name="Peret B."/>
        </authorList>
    </citation>
    <scope>NUCLEOTIDE SEQUENCE [LARGE SCALE GENOMIC DNA]</scope>
    <source>
        <strain evidence="21">cv. Amiga</strain>
    </source>
</reference>
<gene>
    <name evidence="20" type="ORF">Lalb_Chr04g0251431</name>
</gene>
<dbReference type="CDD" id="cd00755">
    <property type="entry name" value="YgdL_like"/>
    <property type="match status" value="1"/>
</dbReference>
<dbReference type="GO" id="GO:0005524">
    <property type="term" value="F:ATP binding"/>
    <property type="evidence" value="ECO:0007669"/>
    <property type="project" value="UniProtKB-KW"/>
</dbReference>
<comment type="subcellular location">
    <subcellularLocation>
        <location evidence="2">Mitochondrion membrane</location>
        <topology evidence="2">Multi-pass membrane protein</topology>
    </subcellularLocation>
    <subcellularLocation>
        <location evidence="3">Mitochondrion outer membrane</location>
    </subcellularLocation>
</comment>
<keyword evidence="21" id="KW-1185">Reference proteome</keyword>
<dbReference type="InterPro" id="IPR035985">
    <property type="entry name" value="Ubiquitin-activating_enz"/>
</dbReference>
<evidence type="ECO:0000259" key="19">
    <source>
        <dbReference type="PROSITE" id="PS51698"/>
    </source>
</evidence>
<keyword evidence="16 18" id="KW-0472">Membrane</keyword>
<name>A0A6A4QN69_LUPAL</name>
<dbReference type="Gene3D" id="3.40.50.720">
    <property type="entry name" value="NAD(P)-binding Rossmann-like Domain"/>
    <property type="match status" value="1"/>
</dbReference>
<dbReference type="SUPFAM" id="SSF69572">
    <property type="entry name" value="Activating enzymes of the ubiquitin-like proteins"/>
    <property type="match status" value="1"/>
</dbReference>
<evidence type="ECO:0000313" key="20">
    <source>
        <dbReference type="EMBL" id="KAE9615073.1"/>
    </source>
</evidence>
<dbReference type="FunFam" id="3.40.50.720:FF:000125">
    <property type="entry name" value="tRNA threonylcarbamoyladenosine dehydratase 2-like"/>
    <property type="match status" value="1"/>
</dbReference>
<feature type="transmembrane region" description="Helical" evidence="18">
    <location>
        <begin position="446"/>
        <end position="465"/>
    </location>
</feature>
<dbReference type="InterPro" id="IPR016024">
    <property type="entry name" value="ARM-type_fold"/>
</dbReference>
<evidence type="ECO:0000256" key="15">
    <source>
        <dbReference type="ARBA" id="ARBA00023128"/>
    </source>
</evidence>
<evidence type="ECO:0000256" key="4">
    <source>
        <dbReference type="ARBA" id="ARBA00004906"/>
    </source>
</evidence>
<evidence type="ECO:0000256" key="5">
    <source>
        <dbReference type="ARBA" id="ARBA00009919"/>
    </source>
</evidence>
<feature type="domain" description="U-box" evidence="19">
    <location>
        <begin position="31"/>
        <end position="105"/>
    </location>
</feature>
<dbReference type="OrthoDB" id="10265862at2759"/>
<dbReference type="Pfam" id="PF04564">
    <property type="entry name" value="U-box"/>
    <property type="match status" value="1"/>
</dbReference>
<comment type="function">
    <text evidence="17">Catalyzes the ATP-dependent dehydration of threonylcarbamoyladenosine at position 37 (t(6)A37) to form cyclic t(6)A37 (ct(6)A37) in tRNAs that read codons beginning with adenine.</text>
</comment>
<dbReference type="Proteomes" id="UP000447434">
    <property type="component" value="Chromosome 4"/>
</dbReference>
<dbReference type="PROSITE" id="PS51698">
    <property type="entry name" value="U_BOX"/>
    <property type="match status" value="1"/>
</dbReference>
<dbReference type="PANTHER" id="PTHR43267">
    <property type="entry name" value="TRNA THREONYLCARBAMOYLADENOSINE DEHYDRATASE"/>
    <property type="match status" value="1"/>
</dbReference>
<dbReference type="Gene3D" id="3.30.40.10">
    <property type="entry name" value="Zinc/RING finger domain, C3HC4 (zinc finger)"/>
    <property type="match status" value="1"/>
</dbReference>
<evidence type="ECO:0000256" key="1">
    <source>
        <dbReference type="ARBA" id="ARBA00000900"/>
    </source>
</evidence>
<dbReference type="GO" id="GO:0061504">
    <property type="term" value="P:cyclic threonylcarbamoyladenosine biosynthetic process"/>
    <property type="evidence" value="ECO:0007669"/>
    <property type="project" value="TreeGrafter"/>
</dbReference>
<accession>A0A6A4QN69</accession>
<dbReference type="InterPro" id="IPR045886">
    <property type="entry name" value="ThiF/MoeB/HesA"/>
</dbReference>
<keyword evidence="9 18" id="KW-0812">Transmembrane</keyword>
<comment type="catalytic activity">
    <reaction evidence="1">
        <text>S-ubiquitinyl-[E2 ubiquitin-conjugating enzyme]-L-cysteine + [acceptor protein]-L-lysine = [E2 ubiquitin-conjugating enzyme]-L-cysteine + N(6)-ubiquitinyl-[acceptor protein]-L-lysine.</text>
        <dbReference type="EC" id="2.3.2.27"/>
    </reaction>
</comment>
<dbReference type="UniPathway" id="UPA00143"/>
<keyword evidence="13" id="KW-0067">ATP-binding</keyword>
<dbReference type="FunFam" id="3.30.40.10:FF:000442">
    <property type="entry name" value="RING-type E3 ubiquitin transferase"/>
    <property type="match status" value="1"/>
</dbReference>
<dbReference type="InterPro" id="IPR011989">
    <property type="entry name" value="ARM-like"/>
</dbReference>
<evidence type="ECO:0000313" key="21">
    <source>
        <dbReference type="Proteomes" id="UP000447434"/>
    </source>
</evidence>
<protein>
    <recommendedName>
        <fullName evidence="6">RING-type E3 ubiquitin transferase</fullName>
        <ecNumber evidence="6">2.3.2.27</ecNumber>
    </recommendedName>
</protein>
<evidence type="ECO:0000256" key="7">
    <source>
        <dbReference type="ARBA" id="ARBA00022598"/>
    </source>
</evidence>
<dbReference type="Gene3D" id="1.25.10.10">
    <property type="entry name" value="Leucine-rich Repeat Variant"/>
    <property type="match status" value="1"/>
</dbReference>
<dbReference type="AlphaFoldDB" id="A0A6A4QN69"/>
<dbReference type="SUPFAM" id="SSF57850">
    <property type="entry name" value="RING/U-box"/>
    <property type="match status" value="1"/>
</dbReference>
<sequence>MVLSWTKGRVFRRARKGKELNFVGDLKLETVTPTHFRCPVTLDMMKDPVTLSTGITYDRDSIEKWFEEGNNTCPVTKRVLTTFDMIPNHALRKVIQDWCVEHRSLGIERIPTPRIPATPYEVENTCTRIMSCAQHGDVNKCLELVRKIKAWGKESERNKRCIVTSGASLVLVKVFDLFSSHDVSIENNNLSVLEEILGVLTWMCPLSQEGKSILGSLNSMSCMVWFLNGKNLSSRQSATLLLKEVPLVALEKTEGVVEGLVKMIGETIKHAATTKACLAIIFNMVSSSKNREIITQRFVELGLVPILLEALIDAERRVCEKALGVLNWICDCKQGKEMAKSNALTLPLVIKKLLRVSELSSSFSVSIIFKVCDKTEEGLLIEALQVGVFQKLLVLLQKQRLERDTTKYKLKSDRTGQPQIRSEAAAAAYPQRGRKRKIKKMDKTKILALVGGSALLGSVSTYFLLTRILQRDLRQCSKSGTNLNGVEGCTVGVRKNDKIVNDDLLKDEIVSEHLTRNIQFFGFESQKKVSASYVVVIGLGGVGSHAANMLLRSGIGKLLLVDFDQVSLSSLNRHAVATRADVGIPKAQCLKEHFLSIFPECQIDAKVMLYDSSTEEEILSGHPDFVLDCIDNIDTKVALLAACVRRGLKVLSATGAGARADPTRIRIADLRESTNDPLSRSVRHRLRKDYGIEGGIPVVFSLEKPKAKLLPFKGPSGEEENPSDYQIVPGFRVRIIPVLGTIPAIFGQVMASYVVTQLAGLQVQTEPIVNFDMDHYHTLHQRLIEHEELLFGTSTEVQVDVEEVMYIVKELWHGRSAREQLVKDVGRGMWRSVNELMLVRWDCTKPASISNLILLKFKEVDEHESTTLDDIKENEPEFYNRVTSVLKRAELDFGL</sequence>
<dbReference type="GO" id="GO:0009536">
    <property type="term" value="C:plastid"/>
    <property type="evidence" value="ECO:0007669"/>
    <property type="project" value="TreeGrafter"/>
</dbReference>
<keyword evidence="14 18" id="KW-1133">Transmembrane helix</keyword>
<dbReference type="GO" id="GO:0005741">
    <property type="term" value="C:mitochondrial outer membrane"/>
    <property type="evidence" value="ECO:0007669"/>
    <property type="project" value="UniProtKB-SubCell"/>
</dbReference>
<keyword evidence="12" id="KW-1000">Mitochondrion outer membrane</keyword>
<keyword evidence="8 20" id="KW-0808">Transferase</keyword>